<feature type="binding site" evidence="2">
    <location>
        <position position="66"/>
    </location>
    <ligand>
        <name>substrate</name>
    </ligand>
</feature>
<dbReference type="EMBL" id="CAJVAS010000002">
    <property type="protein sequence ID" value="CAG7606056.1"/>
    <property type="molecule type" value="Genomic_DNA"/>
</dbReference>
<keyword evidence="5" id="KW-0472">Membrane</keyword>
<dbReference type="GO" id="GO:0046872">
    <property type="term" value="F:metal ion binding"/>
    <property type="evidence" value="ECO:0007669"/>
    <property type="project" value="UniProtKB-KW"/>
</dbReference>
<evidence type="ECO:0000256" key="2">
    <source>
        <dbReference type="PIRSR" id="PIRSR600829-2"/>
    </source>
</evidence>
<sequence length="235" mass="26137">MIQPTKWQRSFRYAYEGVKYALATQRNMKFHFFAALVVLAMAFFFNLSKFDVLFILLAVTLMIVTELINTAVEKAVDLAMPDIHPLAKIAKDTAAASVLVSAAFAAVTGMIVFYEPVDNLFRLARSSQGQSFSAGTVWVLLSLIILTVIVVETRFASKGNWIKPSLLTAVAFAVATLLTCQTQQTLPSMLGFFLACMLLIVLYDRRTRTFGSLWLGALLGSFITALAYYLYHIYV</sequence>
<keyword evidence="4" id="KW-0460">Magnesium</keyword>
<feature type="binding site" evidence="4">
    <location>
        <position position="73"/>
    </location>
    <ligand>
        <name>a divalent metal cation</name>
        <dbReference type="ChEBI" id="CHEBI:60240"/>
    </ligand>
</feature>
<feature type="binding site" evidence="3">
    <location>
        <position position="73"/>
    </location>
    <ligand>
        <name>ATP</name>
        <dbReference type="ChEBI" id="CHEBI:30616"/>
    </ligand>
</feature>
<feature type="transmembrane region" description="Helical" evidence="5">
    <location>
        <begin position="93"/>
        <end position="114"/>
    </location>
</feature>
<dbReference type="RefSeq" id="WP_218090683.1">
    <property type="nucleotide sequence ID" value="NZ_CAJVAS010000002.1"/>
</dbReference>
<accession>A0A916NGB4</accession>
<dbReference type="Pfam" id="PF01219">
    <property type="entry name" value="DAGK_prokar"/>
    <property type="match status" value="1"/>
</dbReference>
<comment type="caution">
    <text evidence="6">The sequence shown here is derived from an EMBL/GenBank/DDBJ whole genome shotgun (WGS) entry which is preliminary data.</text>
</comment>
<keyword evidence="3" id="KW-0067">ATP-binding</keyword>
<dbReference type="PANTHER" id="PTHR34299:SF1">
    <property type="entry name" value="DIACYLGLYCEROL KINASE"/>
    <property type="match status" value="1"/>
</dbReference>
<keyword evidence="3" id="KW-0547">Nucleotide-binding</keyword>
<evidence type="ECO:0000256" key="4">
    <source>
        <dbReference type="PIRSR" id="PIRSR600829-4"/>
    </source>
</evidence>
<keyword evidence="4" id="KW-0479">Metal-binding</keyword>
<feature type="transmembrane region" description="Helical" evidence="5">
    <location>
        <begin position="30"/>
        <end position="47"/>
    </location>
</feature>
<feature type="transmembrane region" description="Helical" evidence="5">
    <location>
        <begin position="134"/>
        <end position="153"/>
    </location>
</feature>
<gene>
    <name evidence="6" type="ORF">PAESOLCIP111_00875</name>
</gene>
<keyword evidence="7" id="KW-1185">Reference proteome</keyword>
<dbReference type="InterPro" id="IPR033717">
    <property type="entry name" value="UDPK"/>
</dbReference>
<evidence type="ECO:0000256" key="5">
    <source>
        <dbReference type="SAM" id="Phobius"/>
    </source>
</evidence>
<dbReference type="GO" id="GO:0008654">
    <property type="term" value="P:phospholipid biosynthetic process"/>
    <property type="evidence" value="ECO:0007669"/>
    <property type="project" value="InterPro"/>
</dbReference>
<dbReference type="InterPro" id="IPR000829">
    <property type="entry name" value="DAGK"/>
</dbReference>
<dbReference type="Proteomes" id="UP000693672">
    <property type="component" value="Unassembled WGS sequence"/>
</dbReference>
<evidence type="ECO:0000256" key="3">
    <source>
        <dbReference type="PIRSR" id="PIRSR600829-3"/>
    </source>
</evidence>
<evidence type="ECO:0008006" key="8">
    <source>
        <dbReference type="Google" id="ProtNLM"/>
    </source>
</evidence>
<name>A0A916NGB4_9BACL</name>
<keyword evidence="5" id="KW-1133">Transmembrane helix</keyword>
<reference evidence="6" key="1">
    <citation type="submission" date="2021-06" db="EMBL/GenBank/DDBJ databases">
        <authorList>
            <person name="Criscuolo A."/>
        </authorList>
    </citation>
    <scope>NUCLEOTIDE SEQUENCE</scope>
    <source>
        <strain evidence="6">CIP111600</strain>
    </source>
</reference>
<feature type="binding site" evidence="3">
    <location>
        <begin position="91"/>
        <end position="92"/>
    </location>
    <ligand>
        <name>ATP</name>
        <dbReference type="ChEBI" id="CHEBI:30616"/>
    </ligand>
</feature>
<feature type="binding site" evidence="3">
    <location>
        <position position="13"/>
    </location>
    <ligand>
        <name>ATP</name>
        <dbReference type="ChEBI" id="CHEBI:30616"/>
    </ligand>
</feature>
<dbReference type="AlphaFoldDB" id="A0A916NGB4"/>
<comment type="cofactor">
    <cofactor evidence="4">
        <name>Mg(2+)</name>
        <dbReference type="ChEBI" id="CHEBI:18420"/>
    </cofactor>
    <text evidence="4">Mn(2+), Zn(2+), Cd(2+) and Co(2+) support activity to lesser extents.</text>
</comment>
<organism evidence="6 7">
    <name type="scientific">Paenibacillus solanacearum</name>
    <dbReference type="NCBI Taxonomy" id="2048548"/>
    <lineage>
        <taxon>Bacteria</taxon>
        <taxon>Bacillati</taxon>
        <taxon>Bacillota</taxon>
        <taxon>Bacilli</taxon>
        <taxon>Bacillales</taxon>
        <taxon>Paenibacillaceae</taxon>
        <taxon>Paenibacillus</taxon>
    </lineage>
</organism>
<feature type="transmembrane region" description="Helical" evidence="5">
    <location>
        <begin position="185"/>
        <end position="203"/>
    </location>
</feature>
<dbReference type="CDD" id="cd14265">
    <property type="entry name" value="UDPK_IM_like"/>
    <property type="match status" value="1"/>
</dbReference>
<feature type="transmembrane region" description="Helical" evidence="5">
    <location>
        <begin position="160"/>
        <end position="179"/>
    </location>
</feature>
<evidence type="ECO:0000313" key="6">
    <source>
        <dbReference type="EMBL" id="CAG7606056.1"/>
    </source>
</evidence>
<feature type="transmembrane region" description="Helical" evidence="5">
    <location>
        <begin position="53"/>
        <end position="72"/>
    </location>
</feature>
<evidence type="ECO:0000313" key="7">
    <source>
        <dbReference type="Proteomes" id="UP000693672"/>
    </source>
</evidence>
<dbReference type="PROSITE" id="PS01069">
    <property type="entry name" value="DAGK_PROKAR"/>
    <property type="match status" value="1"/>
</dbReference>
<feature type="transmembrane region" description="Helical" evidence="5">
    <location>
        <begin position="210"/>
        <end position="231"/>
    </location>
</feature>
<feature type="active site" description="Proton acceptor" evidence="1">
    <location>
        <position position="66"/>
    </location>
</feature>
<protein>
    <recommendedName>
        <fullName evidence="8">Diacylglycerol kinase family protein</fullName>
    </recommendedName>
</protein>
<dbReference type="GO" id="GO:0005524">
    <property type="term" value="F:ATP binding"/>
    <property type="evidence" value="ECO:0007669"/>
    <property type="project" value="UniProtKB-KW"/>
</dbReference>
<evidence type="ECO:0000256" key="1">
    <source>
        <dbReference type="PIRSR" id="PIRSR600829-1"/>
    </source>
</evidence>
<dbReference type="PANTHER" id="PTHR34299">
    <property type="entry name" value="DIACYLGLYCEROL KINASE"/>
    <property type="match status" value="1"/>
</dbReference>
<dbReference type="GO" id="GO:0016020">
    <property type="term" value="C:membrane"/>
    <property type="evidence" value="ECO:0007669"/>
    <property type="project" value="InterPro"/>
</dbReference>
<keyword evidence="5" id="KW-0812">Transmembrane</keyword>
<dbReference type="GO" id="GO:0016301">
    <property type="term" value="F:kinase activity"/>
    <property type="evidence" value="ECO:0007669"/>
    <property type="project" value="InterPro"/>
</dbReference>
<proteinExistence type="predicted"/>